<gene>
    <name evidence="14" type="primary">folK</name>
    <name evidence="14" type="ORF">H0E82_13705</name>
</gene>
<comment type="similarity">
    <text evidence="2">Belongs to the HPPK family.</text>
</comment>
<evidence type="ECO:0000256" key="3">
    <source>
        <dbReference type="ARBA" id="ARBA00013253"/>
    </source>
</evidence>
<dbReference type="PANTHER" id="PTHR43071">
    <property type="entry name" value="2-AMINO-4-HYDROXY-6-HYDROXYMETHYLDIHYDROPTERIDINE PYROPHOSPHOKINASE"/>
    <property type="match status" value="1"/>
</dbReference>
<keyword evidence="5 14" id="KW-0808">Transferase</keyword>
<dbReference type="RefSeq" id="WP_180546002.1">
    <property type="nucleotide sequence ID" value="NZ_JACCJZ010000020.1"/>
</dbReference>
<dbReference type="EC" id="2.7.6.3" evidence="3"/>
<protein>
    <recommendedName>
        <fullName evidence="4">2-amino-4-hydroxy-6-hydroxymethyldihydropteridine pyrophosphokinase</fullName>
        <ecNumber evidence="3">2.7.6.3</ecNumber>
    </recommendedName>
    <alternativeName>
        <fullName evidence="11">6-hydroxymethyl-7,8-dihydropterin pyrophosphokinase</fullName>
    </alternativeName>
    <alternativeName>
        <fullName evidence="12">7,8-dihydro-6-hydroxymethylpterin-pyrophosphokinase</fullName>
    </alternativeName>
</protein>
<comment type="caution">
    <text evidence="14">The sequence shown here is derived from an EMBL/GenBank/DDBJ whole genome shotgun (WGS) entry which is preliminary data.</text>
</comment>
<dbReference type="PROSITE" id="PS00794">
    <property type="entry name" value="HPPK"/>
    <property type="match status" value="1"/>
</dbReference>
<accession>A0A7Z0U0Z3</accession>
<evidence type="ECO:0000256" key="11">
    <source>
        <dbReference type="ARBA" id="ARBA00029766"/>
    </source>
</evidence>
<evidence type="ECO:0000256" key="7">
    <source>
        <dbReference type="ARBA" id="ARBA00022777"/>
    </source>
</evidence>
<dbReference type="CDD" id="cd00483">
    <property type="entry name" value="HPPK"/>
    <property type="match status" value="1"/>
</dbReference>
<dbReference type="Proteomes" id="UP000589896">
    <property type="component" value="Unassembled WGS sequence"/>
</dbReference>
<dbReference type="InterPro" id="IPR000550">
    <property type="entry name" value="Hppk"/>
</dbReference>
<keyword evidence="7 14" id="KW-0418">Kinase</keyword>
<sequence length="164" mass="17637">MSTAIHIGLGANLGDAAATVRDAACRLAREPVLDGVRCSRLYRTPAWGLTEQPDFVNAVVAAQTTLEAPAVLELLLRLERAFGRRRADDGRDRWGPRTLDLDLLLYGDARIELPQLTVPHPHLHVRAFALVPLLELDPDAVIPGVGRAADALARVDGDGVEALG</sequence>
<dbReference type="GO" id="GO:0003848">
    <property type="term" value="F:2-amino-4-hydroxy-6-hydroxymethyldihydropteridine diphosphokinase activity"/>
    <property type="evidence" value="ECO:0007669"/>
    <property type="project" value="UniProtKB-EC"/>
</dbReference>
<dbReference type="SUPFAM" id="SSF55083">
    <property type="entry name" value="6-hydroxymethyl-7,8-dihydropterin pyrophosphokinase, HPPK"/>
    <property type="match status" value="1"/>
</dbReference>
<evidence type="ECO:0000256" key="4">
    <source>
        <dbReference type="ARBA" id="ARBA00016218"/>
    </source>
</evidence>
<dbReference type="EMBL" id="JACCJZ010000020">
    <property type="protein sequence ID" value="NYZ63803.1"/>
    <property type="molecule type" value="Genomic_DNA"/>
</dbReference>
<organism evidence="14 15">
    <name type="scientific">Luteimonas deserti</name>
    <dbReference type="NCBI Taxonomy" id="2752306"/>
    <lineage>
        <taxon>Bacteria</taxon>
        <taxon>Pseudomonadati</taxon>
        <taxon>Pseudomonadota</taxon>
        <taxon>Gammaproteobacteria</taxon>
        <taxon>Lysobacterales</taxon>
        <taxon>Lysobacteraceae</taxon>
        <taxon>Luteimonas</taxon>
    </lineage>
</organism>
<dbReference type="UniPathway" id="UPA00077">
    <property type="reaction ID" value="UER00155"/>
</dbReference>
<evidence type="ECO:0000256" key="5">
    <source>
        <dbReference type="ARBA" id="ARBA00022679"/>
    </source>
</evidence>
<evidence type="ECO:0000256" key="12">
    <source>
        <dbReference type="ARBA" id="ARBA00033413"/>
    </source>
</evidence>
<dbReference type="Pfam" id="PF01288">
    <property type="entry name" value="HPPK"/>
    <property type="match status" value="1"/>
</dbReference>
<keyword evidence="8" id="KW-0067">ATP-binding</keyword>
<reference evidence="14 15" key="1">
    <citation type="submission" date="2020-07" db="EMBL/GenBank/DDBJ databases">
        <title>isolation of Luteimonas sp. SJ-16.</title>
        <authorList>
            <person name="Huang X.-X."/>
            <person name="Xu L."/>
            <person name="Sun J.-Q."/>
        </authorList>
    </citation>
    <scope>NUCLEOTIDE SEQUENCE [LARGE SCALE GENOMIC DNA]</scope>
    <source>
        <strain evidence="14 15">SJ-16</strain>
    </source>
</reference>
<keyword evidence="15" id="KW-1185">Reference proteome</keyword>
<keyword evidence="6" id="KW-0547">Nucleotide-binding</keyword>
<dbReference type="Gene3D" id="3.30.70.560">
    <property type="entry name" value="7,8-Dihydro-6-hydroxymethylpterin-pyrophosphokinase HPPK"/>
    <property type="match status" value="1"/>
</dbReference>
<proteinExistence type="inferred from homology"/>
<evidence type="ECO:0000256" key="1">
    <source>
        <dbReference type="ARBA" id="ARBA00005051"/>
    </source>
</evidence>
<evidence type="ECO:0000259" key="13">
    <source>
        <dbReference type="PROSITE" id="PS00794"/>
    </source>
</evidence>
<evidence type="ECO:0000313" key="14">
    <source>
        <dbReference type="EMBL" id="NYZ63803.1"/>
    </source>
</evidence>
<dbReference type="GO" id="GO:0005524">
    <property type="term" value="F:ATP binding"/>
    <property type="evidence" value="ECO:0007669"/>
    <property type="project" value="UniProtKB-KW"/>
</dbReference>
<dbReference type="GO" id="GO:0046656">
    <property type="term" value="P:folic acid biosynthetic process"/>
    <property type="evidence" value="ECO:0007669"/>
    <property type="project" value="UniProtKB-KW"/>
</dbReference>
<evidence type="ECO:0000256" key="6">
    <source>
        <dbReference type="ARBA" id="ARBA00022741"/>
    </source>
</evidence>
<name>A0A7Z0U0Z3_9GAMM</name>
<evidence type="ECO:0000256" key="2">
    <source>
        <dbReference type="ARBA" id="ARBA00005810"/>
    </source>
</evidence>
<comment type="pathway">
    <text evidence="1">Cofactor biosynthesis; tetrahydrofolate biosynthesis; 2-amino-4-hydroxy-6-hydroxymethyl-7,8-dihydropteridine diphosphate from 7,8-dihydroneopterin triphosphate: step 4/4.</text>
</comment>
<evidence type="ECO:0000256" key="9">
    <source>
        <dbReference type="ARBA" id="ARBA00022909"/>
    </source>
</evidence>
<dbReference type="InterPro" id="IPR035907">
    <property type="entry name" value="Hppk_sf"/>
</dbReference>
<dbReference type="PANTHER" id="PTHR43071:SF1">
    <property type="entry name" value="2-AMINO-4-HYDROXY-6-HYDROXYMETHYLDIHYDROPTERIDINE PYROPHOSPHOKINASE"/>
    <property type="match status" value="1"/>
</dbReference>
<dbReference type="NCBIfam" id="TIGR01498">
    <property type="entry name" value="folK"/>
    <property type="match status" value="1"/>
</dbReference>
<feature type="domain" description="7,8-dihydro-6-hydroxymethylpterin-pyrophosphokinase" evidence="13">
    <location>
        <begin position="93"/>
        <end position="104"/>
    </location>
</feature>
<comment type="function">
    <text evidence="10">Catalyzes the transfer of pyrophosphate from adenosine triphosphate (ATP) to 6-hydroxymethyl-7,8-dihydropterin, an enzymatic step in folate biosynthesis pathway.</text>
</comment>
<dbReference type="AlphaFoldDB" id="A0A7Z0U0Z3"/>
<keyword evidence="9" id="KW-0289">Folate biosynthesis</keyword>
<evidence type="ECO:0000256" key="10">
    <source>
        <dbReference type="ARBA" id="ARBA00029409"/>
    </source>
</evidence>
<evidence type="ECO:0000313" key="15">
    <source>
        <dbReference type="Proteomes" id="UP000589896"/>
    </source>
</evidence>
<dbReference type="GO" id="GO:0016301">
    <property type="term" value="F:kinase activity"/>
    <property type="evidence" value="ECO:0007669"/>
    <property type="project" value="UniProtKB-KW"/>
</dbReference>
<dbReference type="GO" id="GO:0046654">
    <property type="term" value="P:tetrahydrofolate biosynthetic process"/>
    <property type="evidence" value="ECO:0007669"/>
    <property type="project" value="UniProtKB-UniPathway"/>
</dbReference>
<evidence type="ECO:0000256" key="8">
    <source>
        <dbReference type="ARBA" id="ARBA00022840"/>
    </source>
</evidence>